<dbReference type="PANTHER" id="PTHR45774">
    <property type="entry name" value="BTB/POZ DOMAIN-CONTAINING"/>
    <property type="match status" value="1"/>
</dbReference>
<dbReference type="OMA" id="WAYSINK"/>
<dbReference type="Pfam" id="PF08005">
    <property type="entry name" value="PHR"/>
    <property type="match status" value="1"/>
</dbReference>
<dbReference type="AlphaFoldDB" id="M3YMF2"/>
<dbReference type="InterPro" id="IPR012983">
    <property type="entry name" value="PHR"/>
</dbReference>
<dbReference type="STRING" id="9669.ENSMPUP00000012509"/>
<dbReference type="EMBL" id="AEYP01038131">
    <property type="status" value="NOT_ANNOTATED_CDS"/>
    <property type="molecule type" value="Genomic_DNA"/>
</dbReference>
<evidence type="ECO:0000313" key="2">
    <source>
        <dbReference type="Ensembl" id="ENSMPUP00000012509.1"/>
    </source>
</evidence>
<dbReference type="InterPro" id="IPR038648">
    <property type="entry name" value="PHR_sf"/>
</dbReference>
<dbReference type="Gene3D" id="2.60.120.820">
    <property type="entry name" value="PHR domain"/>
    <property type="match status" value="1"/>
</dbReference>
<organism evidence="2">
    <name type="scientific">Mustela putorius furo</name>
    <name type="common">European domestic ferret</name>
    <name type="synonym">Mustela furo</name>
    <dbReference type="NCBI Taxonomy" id="9669"/>
    <lineage>
        <taxon>Eukaryota</taxon>
        <taxon>Metazoa</taxon>
        <taxon>Chordata</taxon>
        <taxon>Craniata</taxon>
        <taxon>Vertebrata</taxon>
        <taxon>Euteleostomi</taxon>
        <taxon>Mammalia</taxon>
        <taxon>Eutheria</taxon>
        <taxon>Laurasiatheria</taxon>
        <taxon>Carnivora</taxon>
        <taxon>Caniformia</taxon>
        <taxon>Musteloidea</taxon>
        <taxon>Mustelidae</taxon>
        <taxon>Mustelinae</taxon>
        <taxon>Mustela</taxon>
    </lineage>
</organism>
<dbReference type="InParanoid" id="M3YMF2"/>
<proteinExistence type="predicted"/>
<evidence type="ECO:0000259" key="1">
    <source>
        <dbReference type="Pfam" id="PF08005"/>
    </source>
</evidence>
<dbReference type="Ensembl" id="ENSMPUT00000012711.1">
    <property type="protein sequence ID" value="ENSMPUP00000012509.1"/>
    <property type="gene ID" value="ENSMPUG00000012603.1"/>
</dbReference>
<accession>M3YMF2</accession>
<dbReference type="HOGENOM" id="CLU_992239_0_0_1"/>
<dbReference type="GO" id="GO:0000932">
    <property type="term" value="C:P-body"/>
    <property type="evidence" value="ECO:0007669"/>
    <property type="project" value="TreeGrafter"/>
</dbReference>
<protein>
    <recommendedName>
        <fullName evidence="1">PHR domain-containing protein</fullName>
    </recommendedName>
</protein>
<name>M3YMF2_MUSPF</name>
<reference evidence="2" key="1">
    <citation type="submission" date="2024-06" db="UniProtKB">
        <authorList>
            <consortium name="Ensembl"/>
        </authorList>
    </citation>
    <scope>IDENTIFICATION</scope>
</reference>
<dbReference type="GO" id="GO:0022008">
    <property type="term" value="P:neurogenesis"/>
    <property type="evidence" value="ECO:0007669"/>
    <property type="project" value="TreeGrafter"/>
</dbReference>
<dbReference type="eggNOG" id="KOG2075">
    <property type="taxonomic scope" value="Eukaryota"/>
</dbReference>
<dbReference type="PANTHER" id="PTHR45774:SF6">
    <property type="entry name" value="BTB_POZ DOMAIN-CONTAINING PROTEIN 2"/>
    <property type="match status" value="1"/>
</dbReference>
<dbReference type="GO" id="GO:0005829">
    <property type="term" value="C:cytosol"/>
    <property type="evidence" value="ECO:0007669"/>
    <property type="project" value="TreeGrafter"/>
</dbReference>
<feature type="domain" description="PHR" evidence="1">
    <location>
        <begin position="224"/>
        <end position="281"/>
    </location>
</feature>
<dbReference type="GeneTree" id="ENSGT00940000159179"/>
<sequence length="281" mass="30959">RLVHGHGTVSAEMQLPEVEPAVFLAPLQFLCSPEVMTTQPTAEKHGMLVPEAHRVEFQKSLEAHHAFLLLTWARLFQNCSQPASAERRLAKTQRHSLSATGFTDIDLGTLVAGLGLDRPGLQRYTCAKCRQRQPQVMLENNRMVLGKAFALICFRAMTLEASAANPMQKGNLADWEVGSLLLHLAVHPGPRVNFIHQHGSCPHRKVCGSTNGLQRWAEPLGVLSINKSIFMVGFGLCGSVHGAADYRVNIQVVPMDSTMDQNDLGFSCDGSTSTFWIMFKK</sequence>